<dbReference type="AlphaFoldDB" id="A0A843AGZ6"/>
<reference evidence="1" key="1">
    <citation type="submission" date="2020-10" db="EMBL/GenBank/DDBJ databases">
        <title>Fervidococcus fontis strain 3639Fd - the first crenarchaeon capable of growth on lipids.</title>
        <authorList>
            <person name="Kochetkova T.V."/>
            <person name="Elcheninov A.G."/>
            <person name="Toschakov S.V."/>
            <person name="Kublanov I.V."/>
        </authorList>
    </citation>
    <scope>NUCLEOTIDE SEQUENCE</scope>
    <source>
        <strain evidence="1">3639Fd</strain>
    </source>
</reference>
<gene>
    <name evidence="1" type="ORF">IOK49_02070</name>
</gene>
<evidence type="ECO:0000313" key="2">
    <source>
        <dbReference type="Proteomes" id="UP000652307"/>
    </source>
</evidence>
<organism evidence="1 2">
    <name type="scientific">Fervidicoccus fontis</name>
    <dbReference type="NCBI Taxonomy" id="683846"/>
    <lineage>
        <taxon>Archaea</taxon>
        <taxon>Thermoproteota</taxon>
        <taxon>Thermoprotei</taxon>
        <taxon>Fervidicoccales</taxon>
        <taxon>Fervidicoccaceae</taxon>
        <taxon>Fervidicoccus</taxon>
    </lineage>
</organism>
<evidence type="ECO:0000313" key="1">
    <source>
        <dbReference type="EMBL" id="MBE9390869.1"/>
    </source>
</evidence>
<dbReference type="GeneID" id="12449185"/>
<dbReference type="EMBL" id="JADEZV010000001">
    <property type="protein sequence ID" value="MBE9390869.1"/>
    <property type="molecule type" value="Genomic_DNA"/>
</dbReference>
<sequence>MQEIFEERYELLKIEAKIDYYLDLLENALKNVEPKASRSVSSDSIFVNSKELLDVAIMKLNIVKNLVVKTKEMLAIYAMQDALNELMKLRVYSSQKTVLPYINKMVNTAISDIESSIVSLRNKEKSNF</sequence>
<protein>
    <submittedName>
        <fullName evidence="1">Uncharacterized protein</fullName>
    </submittedName>
</protein>
<name>A0A843AGZ6_9CREN</name>
<accession>A0A843AGZ6</accession>
<dbReference type="RefSeq" id="WP_014557263.1">
    <property type="nucleotide sequence ID" value="NZ_JADEZV010000001.1"/>
</dbReference>
<comment type="caution">
    <text evidence="1">The sequence shown here is derived from an EMBL/GenBank/DDBJ whole genome shotgun (WGS) entry which is preliminary data.</text>
</comment>
<proteinExistence type="predicted"/>
<dbReference type="Proteomes" id="UP000652307">
    <property type="component" value="Unassembled WGS sequence"/>
</dbReference>